<dbReference type="Pfam" id="PF00990">
    <property type="entry name" value="GGDEF"/>
    <property type="match status" value="1"/>
</dbReference>
<protein>
    <submittedName>
        <fullName evidence="3">Diguanylate cyclase</fullName>
    </submittedName>
</protein>
<dbReference type="GO" id="GO:1902201">
    <property type="term" value="P:negative regulation of bacterial-type flagellum-dependent cell motility"/>
    <property type="evidence" value="ECO:0007669"/>
    <property type="project" value="TreeGrafter"/>
</dbReference>
<reference evidence="3 4" key="1">
    <citation type="submission" date="2016-04" db="EMBL/GenBank/DDBJ databases">
        <title>Complete genome sequence and analysis of deep-sea sediment isolate, Amycolatopsis sp. WP1.</title>
        <authorList>
            <person name="Wang H."/>
            <person name="Chen S."/>
            <person name="Wu Q."/>
        </authorList>
    </citation>
    <scope>NUCLEOTIDE SEQUENCE [LARGE SCALE GENOMIC DNA]</scope>
    <source>
        <strain evidence="3 4">WP1</strain>
    </source>
</reference>
<dbReference type="InterPro" id="IPR050469">
    <property type="entry name" value="Diguanylate_Cyclase"/>
</dbReference>
<dbReference type="SUPFAM" id="SSF55073">
    <property type="entry name" value="Nucleotide cyclase"/>
    <property type="match status" value="1"/>
</dbReference>
<evidence type="ECO:0000259" key="2">
    <source>
        <dbReference type="PROSITE" id="PS50887"/>
    </source>
</evidence>
<dbReference type="GO" id="GO:0052621">
    <property type="term" value="F:diguanylate cyclase activity"/>
    <property type="evidence" value="ECO:0007669"/>
    <property type="project" value="TreeGrafter"/>
</dbReference>
<accession>A0A344LET0</accession>
<dbReference type="InterPro" id="IPR029787">
    <property type="entry name" value="Nucleotide_cyclase"/>
</dbReference>
<feature type="repeat" description="TPR" evidence="1">
    <location>
        <begin position="22"/>
        <end position="55"/>
    </location>
</feature>
<dbReference type="InterPro" id="IPR043128">
    <property type="entry name" value="Rev_trsase/Diguanyl_cyclase"/>
</dbReference>
<dbReference type="AlphaFoldDB" id="A0A344LET0"/>
<dbReference type="KEGG" id="aab:A4R43_32290"/>
<dbReference type="GO" id="GO:0005886">
    <property type="term" value="C:plasma membrane"/>
    <property type="evidence" value="ECO:0007669"/>
    <property type="project" value="TreeGrafter"/>
</dbReference>
<evidence type="ECO:0000313" key="4">
    <source>
        <dbReference type="Proteomes" id="UP000250434"/>
    </source>
</evidence>
<dbReference type="InterPro" id="IPR000160">
    <property type="entry name" value="GGDEF_dom"/>
</dbReference>
<dbReference type="PROSITE" id="PS50005">
    <property type="entry name" value="TPR"/>
    <property type="match status" value="1"/>
</dbReference>
<dbReference type="SMART" id="SM00267">
    <property type="entry name" value="GGDEF"/>
    <property type="match status" value="1"/>
</dbReference>
<dbReference type="FunFam" id="3.30.70.270:FF:000001">
    <property type="entry name" value="Diguanylate cyclase domain protein"/>
    <property type="match status" value="1"/>
</dbReference>
<dbReference type="OrthoDB" id="23692at2"/>
<name>A0A344LET0_9PSEU</name>
<organism evidence="3 4">
    <name type="scientific">Amycolatopsis albispora</name>
    <dbReference type="NCBI Taxonomy" id="1804986"/>
    <lineage>
        <taxon>Bacteria</taxon>
        <taxon>Bacillati</taxon>
        <taxon>Actinomycetota</taxon>
        <taxon>Actinomycetes</taxon>
        <taxon>Pseudonocardiales</taxon>
        <taxon>Pseudonocardiaceae</taxon>
        <taxon>Amycolatopsis</taxon>
    </lineage>
</organism>
<dbReference type="PANTHER" id="PTHR45138:SF9">
    <property type="entry name" value="DIGUANYLATE CYCLASE DGCM-RELATED"/>
    <property type="match status" value="1"/>
</dbReference>
<sequence>MAEVKAVSKDGIAVHTEAADLPALHETIASLFAAQGNWERAYQHLRSALERDPLTSGYNRRFLDQRLAQLDGHHVALAMVDIDLFKDVNDTFGHLVGDRVLQRVAALLKQELPRDAFCARYGGEEFALVMPGLTAREALTTVERARLRVARYPWHRIRPGLVVTVSAGLTARRGRAEERLREADALLYAAKRAGRNVVACPDSEIPGQIRHSR</sequence>
<keyword evidence="1" id="KW-0802">TPR repeat</keyword>
<dbReference type="PANTHER" id="PTHR45138">
    <property type="entry name" value="REGULATORY COMPONENTS OF SENSORY TRANSDUCTION SYSTEM"/>
    <property type="match status" value="1"/>
</dbReference>
<dbReference type="NCBIfam" id="TIGR00254">
    <property type="entry name" value="GGDEF"/>
    <property type="match status" value="1"/>
</dbReference>
<dbReference type="EMBL" id="CP015163">
    <property type="protein sequence ID" value="AXB46554.1"/>
    <property type="molecule type" value="Genomic_DNA"/>
</dbReference>
<dbReference type="GO" id="GO:0043709">
    <property type="term" value="P:cell adhesion involved in single-species biofilm formation"/>
    <property type="evidence" value="ECO:0007669"/>
    <property type="project" value="TreeGrafter"/>
</dbReference>
<dbReference type="Gene3D" id="3.30.70.270">
    <property type="match status" value="1"/>
</dbReference>
<evidence type="ECO:0000256" key="1">
    <source>
        <dbReference type="PROSITE-ProRule" id="PRU00339"/>
    </source>
</evidence>
<keyword evidence="4" id="KW-1185">Reference proteome</keyword>
<dbReference type="Proteomes" id="UP000250434">
    <property type="component" value="Chromosome"/>
</dbReference>
<gene>
    <name evidence="3" type="ORF">A4R43_32290</name>
</gene>
<evidence type="ECO:0000313" key="3">
    <source>
        <dbReference type="EMBL" id="AXB46554.1"/>
    </source>
</evidence>
<dbReference type="CDD" id="cd01949">
    <property type="entry name" value="GGDEF"/>
    <property type="match status" value="1"/>
</dbReference>
<proteinExistence type="predicted"/>
<feature type="domain" description="GGDEF" evidence="2">
    <location>
        <begin position="73"/>
        <end position="203"/>
    </location>
</feature>
<dbReference type="InterPro" id="IPR019734">
    <property type="entry name" value="TPR_rpt"/>
</dbReference>
<dbReference type="RefSeq" id="WP_113695615.1">
    <property type="nucleotide sequence ID" value="NZ_CP015163.1"/>
</dbReference>
<dbReference type="PROSITE" id="PS50887">
    <property type="entry name" value="GGDEF"/>
    <property type="match status" value="1"/>
</dbReference>